<dbReference type="SUPFAM" id="SSF103473">
    <property type="entry name" value="MFS general substrate transporter"/>
    <property type="match status" value="1"/>
</dbReference>
<dbReference type="Pfam" id="PF00083">
    <property type="entry name" value="Sugar_tr"/>
    <property type="match status" value="1"/>
</dbReference>
<feature type="transmembrane region" description="Helical" evidence="5">
    <location>
        <begin position="183"/>
        <end position="204"/>
    </location>
</feature>
<organism evidence="6 7">
    <name type="scientific">Mugilogobius chulae</name>
    <name type="common">yellowstripe goby</name>
    <dbReference type="NCBI Taxonomy" id="88201"/>
    <lineage>
        <taxon>Eukaryota</taxon>
        <taxon>Metazoa</taxon>
        <taxon>Chordata</taxon>
        <taxon>Craniata</taxon>
        <taxon>Vertebrata</taxon>
        <taxon>Euteleostomi</taxon>
        <taxon>Actinopterygii</taxon>
        <taxon>Neopterygii</taxon>
        <taxon>Teleostei</taxon>
        <taxon>Neoteleostei</taxon>
        <taxon>Acanthomorphata</taxon>
        <taxon>Gobiaria</taxon>
        <taxon>Gobiiformes</taxon>
        <taxon>Gobioidei</taxon>
        <taxon>Gobiidae</taxon>
        <taxon>Gobionellinae</taxon>
        <taxon>Mugilogobius</taxon>
    </lineage>
</organism>
<comment type="subcellular location">
    <subcellularLocation>
        <location evidence="1">Membrane</location>
        <topology evidence="1">Multi-pass membrane protein</topology>
    </subcellularLocation>
</comment>
<dbReference type="AlphaFoldDB" id="A0AAW0PDC9"/>
<evidence type="ECO:0000256" key="2">
    <source>
        <dbReference type="ARBA" id="ARBA00022692"/>
    </source>
</evidence>
<keyword evidence="3 5" id="KW-1133">Transmembrane helix</keyword>
<evidence type="ECO:0008006" key="8">
    <source>
        <dbReference type="Google" id="ProtNLM"/>
    </source>
</evidence>
<evidence type="ECO:0000256" key="1">
    <source>
        <dbReference type="ARBA" id="ARBA00004141"/>
    </source>
</evidence>
<evidence type="ECO:0000313" key="6">
    <source>
        <dbReference type="EMBL" id="KAK7925264.1"/>
    </source>
</evidence>
<dbReference type="Proteomes" id="UP001460270">
    <property type="component" value="Unassembled WGS sequence"/>
</dbReference>
<dbReference type="EMBL" id="JBBPFD010000005">
    <property type="protein sequence ID" value="KAK7925264.1"/>
    <property type="molecule type" value="Genomic_DNA"/>
</dbReference>
<feature type="transmembrane region" description="Helical" evidence="5">
    <location>
        <begin position="216"/>
        <end position="237"/>
    </location>
</feature>
<evidence type="ECO:0000313" key="7">
    <source>
        <dbReference type="Proteomes" id="UP001460270"/>
    </source>
</evidence>
<evidence type="ECO:0000256" key="5">
    <source>
        <dbReference type="SAM" id="Phobius"/>
    </source>
</evidence>
<protein>
    <recommendedName>
        <fullName evidence="8">Major facilitator superfamily (MFS) profile domain-containing protein</fullName>
    </recommendedName>
</protein>
<dbReference type="GO" id="GO:0016020">
    <property type="term" value="C:membrane"/>
    <property type="evidence" value="ECO:0007669"/>
    <property type="project" value="UniProtKB-SubCell"/>
</dbReference>
<dbReference type="GO" id="GO:0022857">
    <property type="term" value="F:transmembrane transporter activity"/>
    <property type="evidence" value="ECO:0007669"/>
    <property type="project" value="InterPro"/>
</dbReference>
<comment type="caution">
    <text evidence="6">The sequence shown here is derived from an EMBL/GenBank/DDBJ whole genome shotgun (WGS) entry which is preliminary data.</text>
</comment>
<dbReference type="InterPro" id="IPR036259">
    <property type="entry name" value="MFS_trans_sf"/>
</dbReference>
<keyword evidence="4 5" id="KW-0472">Membrane</keyword>
<proteinExistence type="predicted"/>
<dbReference type="InterPro" id="IPR005828">
    <property type="entry name" value="MFS_sugar_transport-like"/>
</dbReference>
<dbReference type="PANTHER" id="PTHR24064">
    <property type="entry name" value="SOLUTE CARRIER FAMILY 22 MEMBER"/>
    <property type="match status" value="1"/>
</dbReference>
<sequence length="322" mass="35573">MPYEPTHTLRTSGTGLLLVPRVVNGVEERSRCSRYRLDVVLDLWTQGLAPGDVNLTELQQEPCVDGWSYSKDIYKSTIVTEAAPESPRWLLSQGRVEEAEAILKKAANMNKVVAPAVVFADYNVRKPSFQDKLIKGTSFVEDLKAKQENITLCWTCFEPVTFSMCTSYYGVSLNTSRLTPDPYLGSLISAAVEVPASLCTWLALTHLPRRICVGGALFLGGVSLLLRPAVPLSLLWLSVTMEMIGKFGFTATMNLLFAYTAEVFPTVLRNTATGICSTSARIGSCIAPFVIQLGVYVPYVPPVVLGHWLLGRLLERLFFQRL</sequence>
<name>A0AAW0PDC9_9GOBI</name>
<reference evidence="7" key="1">
    <citation type="submission" date="2024-04" db="EMBL/GenBank/DDBJ databases">
        <title>Salinicola lusitanus LLJ914,a marine bacterium isolated from the Okinawa Trough.</title>
        <authorList>
            <person name="Li J."/>
        </authorList>
    </citation>
    <scope>NUCLEOTIDE SEQUENCE [LARGE SCALE GENOMIC DNA]</scope>
</reference>
<accession>A0AAW0PDC9</accession>
<evidence type="ECO:0000256" key="3">
    <source>
        <dbReference type="ARBA" id="ARBA00022989"/>
    </source>
</evidence>
<feature type="transmembrane region" description="Helical" evidence="5">
    <location>
        <begin position="243"/>
        <end position="261"/>
    </location>
</feature>
<keyword evidence="2 5" id="KW-0812">Transmembrane</keyword>
<feature type="transmembrane region" description="Helical" evidence="5">
    <location>
        <begin position="152"/>
        <end position="171"/>
    </location>
</feature>
<keyword evidence="7" id="KW-1185">Reference proteome</keyword>
<gene>
    <name evidence="6" type="ORF">WMY93_007574</name>
</gene>
<evidence type="ECO:0000256" key="4">
    <source>
        <dbReference type="ARBA" id="ARBA00023136"/>
    </source>
</evidence>
<dbReference type="Gene3D" id="1.20.1250.20">
    <property type="entry name" value="MFS general substrate transporter like domains"/>
    <property type="match status" value="1"/>
</dbReference>